<dbReference type="GO" id="GO:0000162">
    <property type="term" value="P:L-tryptophan biosynthetic process"/>
    <property type="evidence" value="ECO:0007669"/>
    <property type="project" value="TreeGrafter"/>
</dbReference>
<dbReference type="InterPro" id="IPR023016">
    <property type="entry name" value="HisA/PriA"/>
</dbReference>
<protein>
    <recommendedName>
        <fullName evidence="9 11">1-(5-phosphoribosyl)-5-[(5-phosphoribosylamino)methylideneamino] imidazole-4-carboxamide isomerase</fullName>
        <ecNumber evidence="9 11">5.3.1.16</ecNumber>
    </recommendedName>
    <alternativeName>
        <fullName evidence="9">Phosphoribosylformimino-5-aminoimidazole carboxamide ribotide isomerase</fullName>
    </alternativeName>
</protein>
<dbReference type="EC" id="5.3.1.16" evidence="9 11"/>
<comment type="caution">
    <text evidence="12">The sequence shown here is derived from an EMBL/GenBank/DDBJ whole genome shotgun (WGS) entry which is preliminary data.</text>
</comment>
<evidence type="ECO:0000256" key="4">
    <source>
        <dbReference type="ARBA" id="ARBA00009667"/>
    </source>
</evidence>
<evidence type="ECO:0000313" key="13">
    <source>
        <dbReference type="Proteomes" id="UP000078390"/>
    </source>
</evidence>
<dbReference type="FunFam" id="3.20.20.70:FF:000009">
    <property type="entry name" value="1-(5-phosphoribosyl)-5-[(5-phosphoribosylamino)methylideneamino] imidazole-4-carboxamide isomerase"/>
    <property type="match status" value="1"/>
</dbReference>
<evidence type="ECO:0000256" key="9">
    <source>
        <dbReference type="HAMAP-Rule" id="MF_01014"/>
    </source>
</evidence>
<evidence type="ECO:0000256" key="5">
    <source>
        <dbReference type="ARBA" id="ARBA00022490"/>
    </source>
</evidence>
<evidence type="ECO:0000256" key="8">
    <source>
        <dbReference type="ARBA" id="ARBA00023235"/>
    </source>
</evidence>
<gene>
    <name evidence="9" type="primary">hisA</name>
    <name evidence="12" type="ORF">TDIS_0039</name>
</gene>
<evidence type="ECO:0000256" key="2">
    <source>
        <dbReference type="ARBA" id="ARBA00004496"/>
    </source>
</evidence>
<dbReference type="CDD" id="cd04732">
    <property type="entry name" value="HisA"/>
    <property type="match status" value="1"/>
</dbReference>
<dbReference type="HAMAP" id="MF_01014">
    <property type="entry name" value="HisA"/>
    <property type="match status" value="1"/>
</dbReference>
<dbReference type="Pfam" id="PF00977">
    <property type="entry name" value="His_biosynth"/>
    <property type="match status" value="1"/>
</dbReference>
<dbReference type="EMBL" id="LWLG01000001">
    <property type="protein sequence ID" value="OAQ21521.1"/>
    <property type="molecule type" value="Genomic_DNA"/>
</dbReference>
<evidence type="ECO:0000256" key="10">
    <source>
        <dbReference type="RuleBase" id="RU003657"/>
    </source>
</evidence>
<sequence>MMLVIPAIDLKDGKCVRLYQGDYGRVTIYGDDPVSQARRFVAEGAEKLHVVDLSGAKEGRAVHFDLVVEIAKAVNIPVEVGGGIRDLETIERYLSCGVHQVILGTVACRNPELVREAASRFPGGILVSLDVRGERVAVSGWTEAEDLHYLELAQKLEDSGVAGLIFTEIERDGTQEGVYTERLEKLLSVVSLPVVLAGGVATIEDIRRLKPLEEMGLFGVIVGRALYEGTLDLREALRIARG</sequence>
<evidence type="ECO:0000256" key="6">
    <source>
        <dbReference type="ARBA" id="ARBA00022605"/>
    </source>
</evidence>
<dbReference type="GO" id="GO:0005737">
    <property type="term" value="C:cytoplasm"/>
    <property type="evidence" value="ECO:0007669"/>
    <property type="project" value="UniProtKB-SubCell"/>
</dbReference>
<comment type="similarity">
    <text evidence="4 9 10">Belongs to the HisA/HisF family.</text>
</comment>
<dbReference type="STRING" id="999894.TDIS_0039"/>
<dbReference type="Proteomes" id="UP000078390">
    <property type="component" value="Unassembled WGS sequence"/>
</dbReference>
<comment type="pathway">
    <text evidence="3 9 11">Amino-acid biosynthesis; L-histidine biosynthesis; L-histidine from 5-phospho-alpha-D-ribose 1-diphosphate: step 4/9.</text>
</comment>
<keyword evidence="8 9" id="KW-0413">Isomerase</keyword>
<dbReference type="InterPro" id="IPR044524">
    <property type="entry name" value="Isoase_HisA-like"/>
</dbReference>
<name>A0A179D6V8_9BACT</name>
<dbReference type="GO" id="GO:0000105">
    <property type="term" value="P:L-histidine biosynthetic process"/>
    <property type="evidence" value="ECO:0007669"/>
    <property type="project" value="UniProtKB-UniRule"/>
</dbReference>
<evidence type="ECO:0000256" key="11">
    <source>
        <dbReference type="RuleBase" id="RU003658"/>
    </source>
</evidence>
<proteinExistence type="inferred from homology"/>
<dbReference type="SUPFAM" id="SSF51366">
    <property type="entry name" value="Ribulose-phoshate binding barrel"/>
    <property type="match status" value="1"/>
</dbReference>
<dbReference type="PATRIC" id="fig|999894.6.peg.40"/>
<keyword evidence="6 9" id="KW-0028">Amino-acid biosynthesis</keyword>
<comment type="catalytic activity">
    <reaction evidence="1 9 11">
        <text>1-(5-phospho-beta-D-ribosyl)-5-[(5-phospho-beta-D-ribosylamino)methylideneamino]imidazole-4-carboxamide = 5-[(5-phospho-1-deoxy-D-ribulos-1-ylimino)methylamino]-1-(5-phospho-beta-D-ribosyl)imidazole-4-carboxamide</text>
        <dbReference type="Rhea" id="RHEA:15469"/>
        <dbReference type="ChEBI" id="CHEBI:58435"/>
        <dbReference type="ChEBI" id="CHEBI:58525"/>
        <dbReference type="EC" id="5.3.1.16"/>
    </reaction>
</comment>
<reference evidence="12 13" key="1">
    <citation type="submission" date="2016-04" db="EMBL/GenBank/DDBJ databases">
        <title>Genome analysis of Thermosulfurimonas dismutans, the first thermophilic sulfur-disproportionating bacterium of the phylum Thermodesulfobacteria.</title>
        <authorList>
            <person name="Mardanov A.V."/>
            <person name="Beletsky A.V."/>
            <person name="Kadnikov V.V."/>
            <person name="Slobodkin A.I."/>
            <person name="Ravin N.V."/>
        </authorList>
    </citation>
    <scope>NUCLEOTIDE SEQUENCE [LARGE SCALE GENOMIC DNA]</scope>
    <source>
        <strain evidence="12 13">S95</strain>
    </source>
</reference>
<evidence type="ECO:0000256" key="1">
    <source>
        <dbReference type="ARBA" id="ARBA00000901"/>
    </source>
</evidence>
<dbReference type="UniPathway" id="UPA00031">
    <property type="reaction ID" value="UER00009"/>
</dbReference>
<dbReference type="GO" id="GO:0003949">
    <property type="term" value="F:1-(5-phosphoribosyl)-5-[(5-phosphoribosylamino)methylideneamino]imidazole-4-carboxamide isomerase activity"/>
    <property type="evidence" value="ECO:0007669"/>
    <property type="project" value="UniProtKB-UniRule"/>
</dbReference>
<evidence type="ECO:0000256" key="3">
    <source>
        <dbReference type="ARBA" id="ARBA00005133"/>
    </source>
</evidence>
<evidence type="ECO:0000313" key="12">
    <source>
        <dbReference type="EMBL" id="OAQ21521.1"/>
    </source>
</evidence>
<keyword evidence="13" id="KW-1185">Reference proteome</keyword>
<feature type="active site" description="Proton acceptor" evidence="9">
    <location>
        <position position="9"/>
    </location>
</feature>
<dbReference type="Gene3D" id="3.20.20.70">
    <property type="entry name" value="Aldolase class I"/>
    <property type="match status" value="1"/>
</dbReference>
<dbReference type="InterPro" id="IPR011060">
    <property type="entry name" value="RibuloseP-bd_barrel"/>
</dbReference>
<organism evidence="12 13">
    <name type="scientific">Thermosulfurimonas dismutans</name>
    <dbReference type="NCBI Taxonomy" id="999894"/>
    <lineage>
        <taxon>Bacteria</taxon>
        <taxon>Pseudomonadati</taxon>
        <taxon>Thermodesulfobacteriota</taxon>
        <taxon>Thermodesulfobacteria</taxon>
        <taxon>Thermodesulfobacteriales</taxon>
        <taxon>Thermodesulfobacteriaceae</taxon>
        <taxon>Thermosulfurimonas</taxon>
    </lineage>
</organism>
<feature type="active site" description="Proton donor" evidence="9">
    <location>
        <position position="130"/>
    </location>
</feature>
<comment type="subcellular location">
    <subcellularLocation>
        <location evidence="2 9 11">Cytoplasm</location>
    </subcellularLocation>
</comment>
<accession>A0A179D6V8</accession>
<dbReference type="InterPro" id="IPR006063">
    <property type="entry name" value="HisA_bact_arch"/>
</dbReference>
<keyword evidence="7 9" id="KW-0368">Histidine biosynthesis</keyword>
<dbReference type="PANTHER" id="PTHR43090:SF2">
    <property type="entry name" value="1-(5-PHOSPHORIBOSYL)-5-[(5-PHOSPHORIBOSYLAMINO)METHYLIDENEAMINO] IMIDAZOLE-4-CARBOXAMIDE ISOMERASE"/>
    <property type="match status" value="1"/>
</dbReference>
<dbReference type="InterPro" id="IPR013785">
    <property type="entry name" value="Aldolase_TIM"/>
</dbReference>
<dbReference type="NCBIfam" id="NF010112">
    <property type="entry name" value="PRK13585.1"/>
    <property type="match status" value="1"/>
</dbReference>
<dbReference type="InterPro" id="IPR006062">
    <property type="entry name" value="His_biosynth"/>
</dbReference>
<dbReference type="AlphaFoldDB" id="A0A179D6V8"/>
<keyword evidence="5 9" id="KW-0963">Cytoplasm</keyword>
<evidence type="ECO:0000256" key="7">
    <source>
        <dbReference type="ARBA" id="ARBA00023102"/>
    </source>
</evidence>
<dbReference type="PANTHER" id="PTHR43090">
    <property type="entry name" value="1-(5-PHOSPHORIBOSYL)-5-[(5-PHOSPHORIBOSYLAMINO)METHYLIDENEAMINO] IMIDAZOLE-4-CARBOXAMIDE ISOMERASE"/>
    <property type="match status" value="1"/>
</dbReference>
<dbReference type="NCBIfam" id="TIGR00007">
    <property type="entry name" value="1-(5-phosphoribosyl)-5-[(5-phosphoribosylamino)methylideneamino]imidazole-4-carboxamide isomerase"/>
    <property type="match status" value="1"/>
</dbReference>